<reference evidence="1" key="1">
    <citation type="submission" date="2019-09" db="EMBL/GenBank/DDBJ databases">
        <title>Draft genome information of white flower Hibiscus syriacus.</title>
        <authorList>
            <person name="Kim Y.-M."/>
        </authorList>
    </citation>
    <scope>NUCLEOTIDE SEQUENCE [LARGE SCALE GENOMIC DNA]</scope>
    <source>
        <strain evidence="1">YM2019G1</strain>
    </source>
</reference>
<evidence type="ECO:0000313" key="2">
    <source>
        <dbReference type="Proteomes" id="UP000436088"/>
    </source>
</evidence>
<comment type="caution">
    <text evidence="1">The sequence shown here is derived from an EMBL/GenBank/DDBJ whole genome shotgun (WGS) entry which is preliminary data.</text>
</comment>
<dbReference type="AlphaFoldDB" id="A0A6A2WWT3"/>
<proteinExistence type="predicted"/>
<sequence>MATKFDIEKFNGRNFSLWKLKLKVILRKDGCLEAVKYPPQNGAVWDTRNRLALRASLSFIPFSSLSSRESYKTLSRLSLASLTRGKPVISRQPSAAVIPHRRPPHLLPIGTNLGKYLWFSKVFGDAWRPVVTPIEVLSSPPPPRLSSDRSLRRLSVARLRQLLVGSPGIEGVDWLTNGGHVALGYHNPRVSAGTI</sequence>
<dbReference type="Proteomes" id="UP000436088">
    <property type="component" value="Unassembled WGS sequence"/>
</dbReference>
<accession>A0A6A2WWT3</accession>
<organism evidence="1 2">
    <name type="scientific">Hibiscus syriacus</name>
    <name type="common">Rose of Sharon</name>
    <dbReference type="NCBI Taxonomy" id="106335"/>
    <lineage>
        <taxon>Eukaryota</taxon>
        <taxon>Viridiplantae</taxon>
        <taxon>Streptophyta</taxon>
        <taxon>Embryophyta</taxon>
        <taxon>Tracheophyta</taxon>
        <taxon>Spermatophyta</taxon>
        <taxon>Magnoliopsida</taxon>
        <taxon>eudicotyledons</taxon>
        <taxon>Gunneridae</taxon>
        <taxon>Pentapetalae</taxon>
        <taxon>rosids</taxon>
        <taxon>malvids</taxon>
        <taxon>Malvales</taxon>
        <taxon>Malvaceae</taxon>
        <taxon>Malvoideae</taxon>
        <taxon>Hibiscus</taxon>
    </lineage>
</organism>
<name>A0A6A2WWT3_HIBSY</name>
<protein>
    <submittedName>
        <fullName evidence="1">Uncharacterized protein</fullName>
    </submittedName>
</protein>
<evidence type="ECO:0000313" key="1">
    <source>
        <dbReference type="EMBL" id="KAE8666272.1"/>
    </source>
</evidence>
<dbReference type="EMBL" id="VEPZ02001598">
    <property type="protein sequence ID" value="KAE8666272.1"/>
    <property type="molecule type" value="Genomic_DNA"/>
</dbReference>
<gene>
    <name evidence="1" type="ORF">F3Y22_tig00112503pilonHSYRG00221</name>
</gene>
<keyword evidence="2" id="KW-1185">Reference proteome</keyword>